<evidence type="ECO:0000256" key="2">
    <source>
        <dbReference type="SAM" id="Phobius"/>
    </source>
</evidence>
<keyword evidence="2" id="KW-0472">Membrane</keyword>
<dbReference type="PANTHER" id="PTHR40278:SF2">
    <property type="entry name" value="TYPE IV PILUS INNER MEMBRANE COMPONENT PILN"/>
    <property type="match status" value="1"/>
</dbReference>
<feature type="coiled-coil region" evidence="1">
    <location>
        <begin position="49"/>
        <end position="79"/>
    </location>
</feature>
<dbReference type="GO" id="GO:0043683">
    <property type="term" value="P:type IV pilus assembly"/>
    <property type="evidence" value="ECO:0007669"/>
    <property type="project" value="TreeGrafter"/>
</dbReference>
<reference evidence="3 4" key="1">
    <citation type="submission" date="2018-04" db="EMBL/GenBank/DDBJ databases">
        <title>Complete genome sequence of Hydrogenophilus thermoluteolus TH-1.</title>
        <authorList>
            <person name="Arai H."/>
        </authorList>
    </citation>
    <scope>NUCLEOTIDE SEQUENCE [LARGE SCALE GENOMIC DNA]</scope>
    <source>
        <strain evidence="3 4">TH-1</strain>
    </source>
</reference>
<evidence type="ECO:0000313" key="4">
    <source>
        <dbReference type="Proteomes" id="UP000262004"/>
    </source>
</evidence>
<dbReference type="RefSeq" id="WP_170141322.1">
    <property type="nucleotide sequence ID" value="NZ_AP018558.1"/>
</dbReference>
<dbReference type="InterPro" id="IPR052534">
    <property type="entry name" value="Extracell_DNA_Util/SecSys_Comp"/>
</dbReference>
<sequence length="196" mass="22189">MNSIDIDLLPWREALREERRQRFYFGLGGVTLCAALVVATGWWWLDSLLARQTARNHFLEQEIAQLDRQIAEIKSLESLIAGILARKEVIESLQLRRVEPIAVVDALPRLLPEGVALTQLERHDAEVTLRGLARSNGTVSELMRALESSPDFHRVRLIETQATEVDRQSGVQFALVVTIDRAAIEQRTTQKEGAER</sequence>
<dbReference type="KEGG" id="htl:HPTL_1720"/>
<evidence type="ECO:0000256" key="1">
    <source>
        <dbReference type="SAM" id="Coils"/>
    </source>
</evidence>
<dbReference type="Pfam" id="PF05137">
    <property type="entry name" value="PilN"/>
    <property type="match status" value="1"/>
</dbReference>
<dbReference type="Proteomes" id="UP000262004">
    <property type="component" value="Chromosome"/>
</dbReference>
<proteinExistence type="predicted"/>
<evidence type="ECO:0000313" key="3">
    <source>
        <dbReference type="EMBL" id="BBD77978.1"/>
    </source>
</evidence>
<dbReference type="PANTHER" id="PTHR40278">
    <property type="entry name" value="DNA UTILIZATION PROTEIN HOFN"/>
    <property type="match status" value="1"/>
</dbReference>
<keyword evidence="2" id="KW-0812">Transmembrane</keyword>
<keyword evidence="4" id="KW-1185">Reference proteome</keyword>
<dbReference type="GO" id="GO:0043107">
    <property type="term" value="P:type IV pilus-dependent motility"/>
    <property type="evidence" value="ECO:0007669"/>
    <property type="project" value="TreeGrafter"/>
</dbReference>
<protein>
    <submittedName>
        <fullName evidence="3">Pilus assembly protein PilN</fullName>
    </submittedName>
</protein>
<dbReference type="EMBL" id="AP018558">
    <property type="protein sequence ID" value="BBD77978.1"/>
    <property type="molecule type" value="Genomic_DNA"/>
</dbReference>
<name>A0A2Z6E040_HYDTE</name>
<feature type="transmembrane region" description="Helical" evidence="2">
    <location>
        <begin position="23"/>
        <end position="45"/>
    </location>
</feature>
<accession>A0A2Z6E040</accession>
<keyword evidence="1" id="KW-0175">Coiled coil</keyword>
<organism evidence="3 4">
    <name type="scientific">Hydrogenophilus thermoluteolus</name>
    <name type="common">Pseudomonas hydrogenothermophila</name>
    <dbReference type="NCBI Taxonomy" id="297"/>
    <lineage>
        <taxon>Bacteria</taxon>
        <taxon>Pseudomonadati</taxon>
        <taxon>Pseudomonadota</taxon>
        <taxon>Hydrogenophilia</taxon>
        <taxon>Hydrogenophilales</taxon>
        <taxon>Hydrogenophilaceae</taxon>
        <taxon>Hydrogenophilus</taxon>
    </lineage>
</organism>
<dbReference type="AlphaFoldDB" id="A0A2Z6E040"/>
<gene>
    <name evidence="3" type="primary">pilN</name>
    <name evidence="3" type="ORF">HPTL_1720</name>
</gene>
<dbReference type="InterPro" id="IPR007813">
    <property type="entry name" value="PilN"/>
</dbReference>
<keyword evidence="2" id="KW-1133">Transmembrane helix</keyword>